<dbReference type="AlphaFoldDB" id="A9KK03"/>
<dbReference type="RefSeq" id="WP_012200229.1">
    <property type="nucleotide sequence ID" value="NC_010001.1"/>
</dbReference>
<evidence type="ECO:0000313" key="2">
    <source>
        <dbReference type="Proteomes" id="UP000000370"/>
    </source>
</evidence>
<dbReference type="Proteomes" id="UP000000370">
    <property type="component" value="Chromosome"/>
</dbReference>
<dbReference type="InterPro" id="IPR008930">
    <property type="entry name" value="Terpenoid_cyclase/PrenylTrfase"/>
</dbReference>
<organism evidence="1 2">
    <name type="scientific">Lachnoclostridium phytofermentans (strain ATCC 700394 / DSM 18823 / ISDg)</name>
    <name type="common">Clostridium phytofermentans</name>
    <dbReference type="NCBI Taxonomy" id="357809"/>
    <lineage>
        <taxon>Bacteria</taxon>
        <taxon>Bacillati</taxon>
        <taxon>Bacillota</taxon>
        <taxon>Clostridia</taxon>
        <taxon>Lachnospirales</taxon>
        <taxon>Lachnospiraceae</taxon>
    </lineage>
</organism>
<proteinExistence type="predicted"/>
<dbReference type="SUPFAM" id="SSF48239">
    <property type="entry name" value="Terpenoid cyclases/Protein prenyltransferases"/>
    <property type="match status" value="2"/>
</dbReference>
<keyword evidence="2" id="KW-1185">Reference proteome</keyword>
<sequence length="314" mass="36477">MKKLSKQSFDEIRLWIYRNARPIELAIWQYEFENGSKEVVLSALSFYQNEDGGFGNALEADSWNPNSSPYTTLNAISKLIEIDFCDINHPILQGIFKFLESGIHSSENGWFFSIPSNNDYPHAPWWTYDSEANEYESIGLSAGIACFVLKFADKDSPLYKRTFSIVEKLITKLSMSGKYGEMGVGGYCELMETIPQLGLSDRFDMDFISSTVKRLVYDSIERDISKWIYYGKTPSSFISSPDSVFYKDNEEIMQKELDYIIEKRPSSGVWGITWSWFENNEKYLKEIAISENWWKADVAIRKLKLLRNFNRIEY</sequence>
<dbReference type="EMBL" id="CP000885">
    <property type="protein sequence ID" value="ABX42575.1"/>
    <property type="molecule type" value="Genomic_DNA"/>
</dbReference>
<evidence type="ECO:0000313" key="1">
    <source>
        <dbReference type="EMBL" id="ABX42575.1"/>
    </source>
</evidence>
<dbReference type="eggNOG" id="ENOG502Z95C">
    <property type="taxonomic scope" value="Bacteria"/>
</dbReference>
<dbReference type="KEGG" id="cpy:Cphy_2209"/>
<name>A9KK03_LACP7</name>
<evidence type="ECO:0008006" key="3">
    <source>
        <dbReference type="Google" id="ProtNLM"/>
    </source>
</evidence>
<protein>
    <recommendedName>
        <fullName evidence="3">Prenyltransferase</fullName>
    </recommendedName>
</protein>
<dbReference type="STRING" id="357809.Cphy_2209"/>
<accession>A9KK03</accession>
<reference evidence="2" key="1">
    <citation type="submission" date="2007-11" db="EMBL/GenBank/DDBJ databases">
        <title>Complete genome sequence of Clostridium phytofermentans ISDg.</title>
        <authorList>
            <person name="Leschine S.B."/>
            <person name="Warnick T.A."/>
            <person name="Blanchard J.L."/>
            <person name="Schnell D.J."/>
            <person name="Petit E.L."/>
            <person name="LaTouf W.G."/>
            <person name="Copeland A."/>
            <person name="Lucas S."/>
            <person name="Lapidus A."/>
            <person name="Barry K."/>
            <person name="Glavina del Rio T."/>
            <person name="Dalin E."/>
            <person name="Tice H."/>
            <person name="Pitluck S."/>
            <person name="Kiss H."/>
            <person name="Brettin T."/>
            <person name="Bruce D."/>
            <person name="Detter J.C."/>
            <person name="Han C."/>
            <person name="Kuske C."/>
            <person name="Schmutz J."/>
            <person name="Larimer F."/>
            <person name="Land M."/>
            <person name="Hauser L."/>
            <person name="Kyrpides N."/>
            <person name="Kim E.A."/>
            <person name="Richardson P."/>
        </authorList>
    </citation>
    <scope>NUCLEOTIDE SEQUENCE [LARGE SCALE GENOMIC DNA]</scope>
    <source>
        <strain evidence="2">ATCC 700394 / DSM 18823 / ISDg</strain>
    </source>
</reference>
<dbReference type="OrthoDB" id="3286086at2"/>
<dbReference type="HOGENOM" id="CLU_051344_0_0_9"/>
<gene>
    <name evidence="1" type="ordered locus">Cphy_2209</name>
</gene>